<accession>A0AB39TAR6</accession>
<dbReference type="NCBIfam" id="NF038353">
    <property type="entry name" value="FxLYD_dom"/>
    <property type="match status" value="1"/>
</dbReference>
<dbReference type="RefSeq" id="WP_369149088.1">
    <property type="nucleotide sequence ID" value="NZ_CP163444.1"/>
</dbReference>
<keyword evidence="2" id="KW-0732">Signal</keyword>
<evidence type="ECO:0000256" key="2">
    <source>
        <dbReference type="SAM" id="SignalP"/>
    </source>
</evidence>
<feature type="signal peptide" evidence="2">
    <location>
        <begin position="1"/>
        <end position="34"/>
    </location>
</feature>
<feature type="compositionally biased region" description="Low complexity" evidence="1">
    <location>
        <begin position="71"/>
        <end position="80"/>
    </location>
</feature>
<reference evidence="3" key="1">
    <citation type="submission" date="2024-07" db="EMBL/GenBank/DDBJ databases">
        <authorList>
            <person name="Yu S.T."/>
        </authorList>
    </citation>
    <scope>NUCLEOTIDE SEQUENCE</scope>
    <source>
        <strain evidence="3">R44</strain>
    </source>
</reference>
<proteinExistence type="predicted"/>
<feature type="chain" id="PRO_5044280230" evidence="2">
    <location>
        <begin position="35"/>
        <end position="218"/>
    </location>
</feature>
<dbReference type="InterPro" id="IPR047676">
    <property type="entry name" value="FxLYD_dom"/>
</dbReference>
<feature type="region of interest" description="Disordered" evidence="1">
    <location>
        <begin position="1"/>
        <end position="20"/>
    </location>
</feature>
<organism evidence="3">
    <name type="scientific">Streptomyces sp. R44</name>
    <dbReference type="NCBI Taxonomy" id="3238633"/>
    <lineage>
        <taxon>Bacteria</taxon>
        <taxon>Bacillati</taxon>
        <taxon>Actinomycetota</taxon>
        <taxon>Actinomycetes</taxon>
        <taxon>Kitasatosporales</taxon>
        <taxon>Streptomycetaceae</taxon>
        <taxon>Streptomyces</taxon>
    </lineage>
</organism>
<dbReference type="EMBL" id="CP163444">
    <property type="protein sequence ID" value="XDQ76469.1"/>
    <property type="molecule type" value="Genomic_DNA"/>
</dbReference>
<feature type="region of interest" description="Disordered" evidence="1">
    <location>
        <begin position="40"/>
        <end position="80"/>
    </location>
</feature>
<evidence type="ECO:0000256" key="1">
    <source>
        <dbReference type="SAM" id="MobiDB-lite"/>
    </source>
</evidence>
<feature type="region of interest" description="Disordered" evidence="1">
    <location>
        <begin position="189"/>
        <end position="218"/>
    </location>
</feature>
<sequence>MNTSSPHGSRPVRARPVRARAAGAAVAVVATALAAAGLVSCDSGGDGAGRPAFSDRPTAPDTASFSGEHPSSVASAAESRIASAQASASSAAASASAREASRQASIGAEVERSRQAAEDALKGVEGRGNALNEVGMTGKPRADTNGLLTVVVTITNKTSAKASYAVRVDFLDPSGKVVETQFVGAEDLAPGERKQPLVISRQPPEPVLTPRLTQAQRY</sequence>
<gene>
    <name evidence="3" type="ORF">AB5J54_40800</name>
</gene>
<protein>
    <submittedName>
        <fullName evidence="3">FxLYD domain-containing protein</fullName>
    </submittedName>
</protein>
<name>A0AB39TAR6_9ACTN</name>
<dbReference type="AlphaFoldDB" id="A0AB39TAR6"/>
<evidence type="ECO:0000313" key="3">
    <source>
        <dbReference type="EMBL" id="XDQ76469.1"/>
    </source>
</evidence>